<reference evidence="9 10" key="1">
    <citation type="submission" date="2020-08" db="EMBL/GenBank/DDBJ databases">
        <title>Genomic Encyclopedia of Type Strains, Phase III (KMG-III): the genomes of soil and plant-associated and newly described type strains.</title>
        <authorList>
            <person name="Whitman W."/>
        </authorList>
    </citation>
    <scope>NUCLEOTIDE SEQUENCE [LARGE SCALE GENOMIC DNA]</scope>
    <source>
        <strain evidence="9 10">CECT 5862</strain>
    </source>
</reference>
<keyword evidence="5 8" id="KW-0812">Transmembrane</keyword>
<proteinExistence type="inferred from homology"/>
<dbReference type="GO" id="GO:0016020">
    <property type="term" value="C:membrane"/>
    <property type="evidence" value="ECO:0007669"/>
    <property type="project" value="UniProtKB-SubCell"/>
</dbReference>
<dbReference type="AlphaFoldDB" id="A0A7W5FPN1"/>
<dbReference type="Pfam" id="PF03845">
    <property type="entry name" value="Spore_permease"/>
    <property type="match status" value="1"/>
</dbReference>
<feature type="transmembrane region" description="Helical" evidence="8">
    <location>
        <begin position="307"/>
        <end position="327"/>
    </location>
</feature>
<feature type="transmembrane region" description="Helical" evidence="8">
    <location>
        <begin position="339"/>
        <end position="357"/>
    </location>
</feature>
<protein>
    <submittedName>
        <fullName evidence="9">Spore germination protein KB</fullName>
    </submittedName>
</protein>
<evidence type="ECO:0000256" key="3">
    <source>
        <dbReference type="ARBA" id="ARBA00022448"/>
    </source>
</evidence>
<feature type="transmembrane region" description="Helical" evidence="8">
    <location>
        <begin position="184"/>
        <end position="205"/>
    </location>
</feature>
<sequence>MNRLTPGLIFTLICVANVGNISNVMSTVIPVAGFVSPVSLLIGCSIGLLLTLMALKLALRLPAHNFLADGSAITGKVIHRLAVFAFFIYFLSRAAFELRGLTFQVNAMYLPQTPHIAIAALFCTVTAIAVRYGILTIAYIGQYFALMVFPTFFIIIGLSATMPLKTDMLIAFITHMNAQQLPKAIAGGIFCAPWFGESIFILFLAPLFAKEKRMKHALIAAFAFFAVQSLSHLITILLSFGPLVAGNMVFPIAEQLRYIRVSDFLENLDPFLLVLLFPIVTIKISLYVYLATLTLGQLMAMKDLRPLSLTVTALTCALSFHIVSRLSELPLFTRMFWTWYAWLIQCIPLLYLLIATLRARIAGKKHTPEPAAPAADS</sequence>
<dbReference type="EMBL" id="JACHXK010000013">
    <property type="protein sequence ID" value="MBB3112540.1"/>
    <property type="molecule type" value="Genomic_DNA"/>
</dbReference>
<evidence type="ECO:0000256" key="2">
    <source>
        <dbReference type="ARBA" id="ARBA00007998"/>
    </source>
</evidence>
<feature type="transmembrane region" description="Helical" evidence="8">
    <location>
        <begin position="36"/>
        <end position="57"/>
    </location>
</feature>
<evidence type="ECO:0000256" key="8">
    <source>
        <dbReference type="SAM" id="Phobius"/>
    </source>
</evidence>
<keyword evidence="10" id="KW-1185">Reference proteome</keyword>
<evidence type="ECO:0000256" key="5">
    <source>
        <dbReference type="ARBA" id="ARBA00022692"/>
    </source>
</evidence>
<comment type="similarity">
    <text evidence="2">Belongs to the amino acid-polyamine-organocation (APC) superfamily. Spore germination protein (SGP) (TC 2.A.3.9) family.</text>
</comment>
<gene>
    <name evidence="9" type="ORF">FHS18_004641</name>
</gene>
<evidence type="ECO:0000256" key="7">
    <source>
        <dbReference type="ARBA" id="ARBA00023136"/>
    </source>
</evidence>
<name>A0A7W5FPN1_9BACL</name>
<evidence type="ECO:0000256" key="4">
    <source>
        <dbReference type="ARBA" id="ARBA00022544"/>
    </source>
</evidence>
<feature type="transmembrane region" description="Helical" evidence="8">
    <location>
        <begin position="116"/>
        <end position="134"/>
    </location>
</feature>
<keyword evidence="7 8" id="KW-0472">Membrane</keyword>
<organism evidence="9 10">
    <name type="scientific">Paenibacillus phyllosphaerae</name>
    <dbReference type="NCBI Taxonomy" id="274593"/>
    <lineage>
        <taxon>Bacteria</taxon>
        <taxon>Bacillati</taxon>
        <taxon>Bacillota</taxon>
        <taxon>Bacilli</taxon>
        <taxon>Bacillales</taxon>
        <taxon>Paenibacillaceae</taxon>
        <taxon>Paenibacillus</taxon>
    </lineage>
</organism>
<feature type="transmembrane region" description="Helical" evidence="8">
    <location>
        <begin position="271"/>
        <end position="295"/>
    </location>
</feature>
<dbReference type="PANTHER" id="PTHR34975">
    <property type="entry name" value="SPORE GERMINATION PROTEIN A2"/>
    <property type="match status" value="1"/>
</dbReference>
<keyword evidence="3" id="KW-0813">Transport</keyword>
<dbReference type="RefSeq" id="WP_183602664.1">
    <property type="nucleotide sequence ID" value="NZ_JACHXK010000013.1"/>
</dbReference>
<feature type="transmembrane region" description="Helical" evidence="8">
    <location>
        <begin position="143"/>
        <end position="164"/>
    </location>
</feature>
<dbReference type="PANTHER" id="PTHR34975:SF2">
    <property type="entry name" value="SPORE GERMINATION PROTEIN A2"/>
    <property type="match status" value="1"/>
</dbReference>
<evidence type="ECO:0000313" key="10">
    <source>
        <dbReference type="Proteomes" id="UP000570361"/>
    </source>
</evidence>
<dbReference type="Proteomes" id="UP000570361">
    <property type="component" value="Unassembled WGS sequence"/>
</dbReference>
<comment type="subcellular location">
    <subcellularLocation>
        <location evidence="1">Membrane</location>
        <topology evidence="1">Multi-pass membrane protein</topology>
    </subcellularLocation>
</comment>
<accession>A0A7W5FPN1</accession>
<evidence type="ECO:0000256" key="1">
    <source>
        <dbReference type="ARBA" id="ARBA00004141"/>
    </source>
</evidence>
<comment type="caution">
    <text evidence="9">The sequence shown here is derived from an EMBL/GenBank/DDBJ whole genome shotgun (WGS) entry which is preliminary data.</text>
</comment>
<evidence type="ECO:0000256" key="6">
    <source>
        <dbReference type="ARBA" id="ARBA00022989"/>
    </source>
</evidence>
<evidence type="ECO:0000313" key="9">
    <source>
        <dbReference type="EMBL" id="MBB3112540.1"/>
    </source>
</evidence>
<dbReference type="InterPro" id="IPR004761">
    <property type="entry name" value="Spore_GerAB"/>
</dbReference>
<keyword evidence="4" id="KW-0309">Germination</keyword>
<feature type="transmembrane region" description="Helical" evidence="8">
    <location>
        <begin position="217"/>
        <end position="240"/>
    </location>
</feature>
<keyword evidence="6 8" id="KW-1133">Transmembrane helix</keyword>
<dbReference type="GO" id="GO:0009847">
    <property type="term" value="P:spore germination"/>
    <property type="evidence" value="ECO:0007669"/>
    <property type="project" value="InterPro"/>
</dbReference>
<feature type="transmembrane region" description="Helical" evidence="8">
    <location>
        <begin position="77"/>
        <end position="96"/>
    </location>
</feature>